<evidence type="ECO:0000256" key="5">
    <source>
        <dbReference type="ARBA" id="ARBA00022970"/>
    </source>
</evidence>
<dbReference type="InterPro" id="IPR052157">
    <property type="entry name" value="BCAA_transport_permease"/>
</dbReference>
<keyword evidence="4 10" id="KW-0812">Transmembrane</keyword>
<evidence type="ECO:0000256" key="10">
    <source>
        <dbReference type="SAM" id="Phobius"/>
    </source>
</evidence>
<gene>
    <name evidence="12" type="ORF">G3T38_14045</name>
</gene>
<feature type="chain" id="PRO_5026764326" evidence="11">
    <location>
        <begin position="51"/>
        <end position="453"/>
    </location>
</feature>
<accession>A0A6P0HL48</accession>
<evidence type="ECO:0000256" key="11">
    <source>
        <dbReference type="SAM" id="SignalP"/>
    </source>
</evidence>
<evidence type="ECO:0000256" key="4">
    <source>
        <dbReference type="ARBA" id="ARBA00022692"/>
    </source>
</evidence>
<dbReference type="RefSeq" id="WP_163772936.1">
    <property type="nucleotide sequence ID" value="NZ_JAAGXA010000009.1"/>
</dbReference>
<evidence type="ECO:0000256" key="6">
    <source>
        <dbReference type="ARBA" id="ARBA00022989"/>
    </source>
</evidence>
<dbReference type="GO" id="GO:0006865">
    <property type="term" value="P:amino acid transport"/>
    <property type="evidence" value="ECO:0007669"/>
    <property type="project" value="UniProtKB-KW"/>
</dbReference>
<keyword evidence="2" id="KW-0813">Transport</keyword>
<name>A0A6P0HL48_9ACTN</name>
<feature type="transmembrane region" description="Helical" evidence="10">
    <location>
        <begin position="202"/>
        <end position="232"/>
    </location>
</feature>
<evidence type="ECO:0000256" key="3">
    <source>
        <dbReference type="ARBA" id="ARBA00022475"/>
    </source>
</evidence>
<feature type="transmembrane region" description="Helical" evidence="10">
    <location>
        <begin position="252"/>
        <end position="272"/>
    </location>
</feature>
<comment type="subcellular location">
    <subcellularLocation>
        <location evidence="1">Cell membrane</location>
        <topology evidence="1">Multi-pass membrane protein</topology>
    </subcellularLocation>
</comment>
<dbReference type="Proteomes" id="UP000468687">
    <property type="component" value="Unassembled WGS sequence"/>
</dbReference>
<keyword evidence="11" id="KW-0732">Signal</keyword>
<feature type="signal peptide" evidence="11">
    <location>
        <begin position="1"/>
        <end position="50"/>
    </location>
</feature>
<keyword evidence="7 10" id="KW-0472">Membrane</keyword>
<feature type="transmembrane region" description="Helical" evidence="10">
    <location>
        <begin position="305"/>
        <end position="324"/>
    </location>
</feature>
<dbReference type="PANTHER" id="PTHR11795">
    <property type="entry name" value="BRANCHED-CHAIN AMINO ACID TRANSPORT SYSTEM PERMEASE PROTEIN LIVH"/>
    <property type="match status" value="1"/>
</dbReference>
<keyword evidence="5" id="KW-0029">Amino-acid transport</keyword>
<evidence type="ECO:0000256" key="2">
    <source>
        <dbReference type="ARBA" id="ARBA00022448"/>
    </source>
</evidence>
<keyword evidence="6 10" id="KW-1133">Transmembrane helix</keyword>
<dbReference type="PANTHER" id="PTHR11795:SF445">
    <property type="entry name" value="AMINO ACID ABC TRANSPORTER PERMEASE PROTEIN"/>
    <property type="match status" value="1"/>
</dbReference>
<dbReference type="AlphaFoldDB" id="A0A6P0HL48"/>
<evidence type="ECO:0000256" key="8">
    <source>
        <dbReference type="ARBA" id="ARBA00037998"/>
    </source>
</evidence>
<keyword evidence="3" id="KW-1003">Cell membrane</keyword>
<feature type="region of interest" description="Disordered" evidence="9">
    <location>
        <begin position="1"/>
        <end position="23"/>
    </location>
</feature>
<organism evidence="12 13">
    <name type="scientific">Nocardioides zeae</name>
    <dbReference type="NCBI Taxonomy" id="1457234"/>
    <lineage>
        <taxon>Bacteria</taxon>
        <taxon>Bacillati</taxon>
        <taxon>Actinomycetota</taxon>
        <taxon>Actinomycetes</taxon>
        <taxon>Propionibacteriales</taxon>
        <taxon>Nocardioidaceae</taxon>
        <taxon>Nocardioides</taxon>
    </lineage>
</organism>
<evidence type="ECO:0000313" key="12">
    <source>
        <dbReference type="EMBL" id="NEN79402.1"/>
    </source>
</evidence>
<keyword evidence="13" id="KW-1185">Reference proteome</keyword>
<dbReference type="Pfam" id="PF02653">
    <property type="entry name" value="BPD_transp_2"/>
    <property type="match status" value="1"/>
</dbReference>
<evidence type="ECO:0000256" key="9">
    <source>
        <dbReference type="SAM" id="MobiDB-lite"/>
    </source>
</evidence>
<protein>
    <submittedName>
        <fullName evidence="12">Branched-chain amino acid ABC transporter permease</fullName>
    </submittedName>
</protein>
<dbReference type="GO" id="GO:0022857">
    <property type="term" value="F:transmembrane transporter activity"/>
    <property type="evidence" value="ECO:0007669"/>
    <property type="project" value="InterPro"/>
</dbReference>
<feature type="transmembrane region" description="Helical" evidence="10">
    <location>
        <begin position="168"/>
        <end position="190"/>
    </location>
</feature>
<dbReference type="CDD" id="cd06582">
    <property type="entry name" value="TM_PBP1_LivH_like"/>
    <property type="match status" value="1"/>
</dbReference>
<proteinExistence type="inferred from homology"/>
<sequence length="453" mass="47437">MQIGTRAADTPPRPQTRGRGGIPSHRSVLRFLAPLLLALVILGVAPSAQAASAAEDGYRVTVNLRDTSNDNAPVEGVDITATPEGGEAVEATTDADGRAVLEIPAEFQGATVLVELDEDSLPDGAAMREGAPAEQTVTLNISTVGVTFLIGEDNRNVMTKWDRVPASIYNGLLFGLIMAMAALGLSMVFGTTGLTNFSHGELVTFGAVCTMLLNTSLGVPFLLAVPITVVAAVGVGWLQDRFLWAPLRHRGIGLIAMMIVSIGLQFFLRNFFAYITGSRTEVYDEYATGAGSDFAGLFTYTTRDIIIAGVCIVVLAAVIAGLSYTRLGRATRAVSDNPALAAATGINVDRVVSTVWMVGTALAALAGTFLAFQLGVTYQIGQLMLLLLFAACCVGGLGSVWGALVGSLIIGVLIELSALVIPPDLKNAGALLLLVIILLVRPQGLLGRRERIG</sequence>
<evidence type="ECO:0000313" key="13">
    <source>
        <dbReference type="Proteomes" id="UP000468687"/>
    </source>
</evidence>
<feature type="transmembrane region" description="Helical" evidence="10">
    <location>
        <begin position="428"/>
        <end position="446"/>
    </location>
</feature>
<feature type="transmembrane region" description="Helical" evidence="10">
    <location>
        <begin position="383"/>
        <end position="416"/>
    </location>
</feature>
<dbReference type="GO" id="GO:0005886">
    <property type="term" value="C:plasma membrane"/>
    <property type="evidence" value="ECO:0007669"/>
    <property type="project" value="UniProtKB-SubCell"/>
</dbReference>
<comment type="similarity">
    <text evidence="8">Belongs to the binding-protein-dependent transport system permease family. LivHM subfamily.</text>
</comment>
<feature type="transmembrane region" description="Helical" evidence="10">
    <location>
        <begin position="355"/>
        <end position="376"/>
    </location>
</feature>
<evidence type="ECO:0000256" key="1">
    <source>
        <dbReference type="ARBA" id="ARBA00004651"/>
    </source>
</evidence>
<dbReference type="InterPro" id="IPR001851">
    <property type="entry name" value="ABC_transp_permease"/>
</dbReference>
<dbReference type="EMBL" id="JAAGXA010000009">
    <property type="protein sequence ID" value="NEN79402.1"/>
    <property type="molecule type" value="Genomic_DNA"/>
</dbReference>
<reference evidence="12 13" key="1">
    <citation type="journal article" date="2014" name="Int. J. Syst. Evol. Microbiol.">
        <title>Nocardioides zeae sp. nov., isolated from the stem of Zea mays.</title>
        <authorList>
            <person name="Glaeser S.P."/>
            <person name="McInroy J.A."/>
            <person name="Busse H.J."/>
            <person name="Kampfer P."/>
        </authorList>
    </citation>
    <scope>NUCLEOTIDE SEQUENCE [LARGE SCALE GENOMIC DNA]</scope>
    <source>
        <strain evidence="12 13">JCM 30728</strain>
    </source>
</reference>
<evidence type="ECO:0000256" key="7">
    <source>
        <dbReference type="ARBA" id="ARBA00023136"/>
    </source>
</evidence>
<comment type="caution">
    <text evidence="12">The sequence shown here is derived from an EMBL/GenBank/DDBJ whole genome shotgun (WGS) entry which is preliminary data.</text>
</comment>